<name>A0A4P7NLX0_PYROR</name>
<dbReference type="EMBL" id="CP034208">
    <property type="protein sequence ID" value="QBZ63191.1"/>
    <property type="molecule type" value="Genomic_DNA"/>
</dbReference>
<proteinExistence type="predicted"/>
<organism evidence="2 3">
    <name type="scientific">Pyricularia oryzae</name>
    <name type="common">Rice blast fungus</name>
    <name type="synonym">Magnaporthe oryzae</name>
    <dbReference type="NCBI Taxonomy" id="318829"/>
    <lineage>
        <taxon>Eukaryota</taxon>
        <taxon>Fungi</taxon>
        <taxon>Dikarya</taxon>
        <taxon>Ascomycota</taxon>
        <taxon>Pezizomycotina</taxon>
        <taxon>Sordariomycetes</taxon>
        <taxon>Sordariomycetidae</taxon>
        <taxon>Magnaporthales</taxon>
        <taxon>Pyriculariaceae</taxon>
        <taxon>Pyricularia</taxon>
    </lineage>
</organism>
<evidence type="ECO:0000256" key="1">
    <source>
        <dbReference type="SAM" id="MobiDB-lite"/>
    </source>
</evidence>
<feature type="region of interest" description="Disordered" evidence="1">
    <location>
        <begin position="1"/>
        <end position="28"/>
    </location>
</feature>
<dbReference type="Proteomes" id="UP000294847">
    <property type="component" value="Chromosome 5"/>
</dbReference>
<evidence type="ECO:0000313" key="2">
    <source>
        <dbReference type="EMBL" id="QBZ63191.1"/>
    </source>
</evidence>
<gene>
    <name evidence="2" type="ORF">PoMZ_12088</name>
</gene>
<reference evidence="2 3" key="1">
    <citation type="journal article" date="2019" name="Mol. Biol. Evol.">
        <title>Blast fungal genomes show frequent chromosomal changes, gene gains and losses, and effector gene turnover.</title>
        <authorList>
            <person name="Gomez Luciano L.B."/>
            <person name="Jason Tsai I."/>
            <person name="Chuma I."/>
            <person name="Tosa Y."/>
            <person name="Chen Y.H."/>
            <person name="Li J.Y."/>
            <person name="Li M.Y."/>
            <person name="Jade Lu M.Y."/>
            <person name="Nakayashiki H."/>
            <person name="Li W.H."/>
        </authorList>
    </citation>
    <scope>NUCLEOTIDE SEQUENCE [LARGE SCALE GENOMIC DNA]</scope>
    <source>
        <strain evidence="2">MZ5-1-6</strain>
    </source>
</reference>
<sequence>MATTHPKAGHTSTGNTKGRPNMKKIGGAHFRNTGFWQSEECRALVGDGSSRFTKT</sequence>
<dbReference type="AlphaFoldDB" id="A0A4P7NLX0"/>
<evidence type="ECO:0000313" key="3">
    <source>
        <dbReference type="Proteomes" id="UP000294847"/>
    </source>
</evidence>
<accession>A0A4P7NLX0</accession>
<protein>
    <submittedName>
        <fullName evidence="2">Uncharacterized protein</fullName>
    </submittedName>
</protein>